<comment type="subcellular location">
    <subcellularLocation>
        <location evidence="1">Secreted</location>
        <location evidence="1">Extracellular space</location>
        <location evidence="1">Extracellular matrix</location>
    </subcellularLocation>
</comment>
<feature type="domain" description="TB" evidence="11">
    <location>
        <begin position="140"/>
        <end position="194"/>
    </location>
</feature>
<dbReference type="InterPro" id="IPR001881">
    <property type="entry name" value="EGF-like_Ca-bd_dom"/>
</dbReference>
<dbReference type="PANTHER" id="PTHR24040">
    <property type="entry name" value="LAMININ G-LIKE DOMAIN-CONTAINING PROTEIN"/>
    <property type="match status" value="1"/>
</dbReference>
<dbReference type="EMBL" id="HBUF01569374">
    <property type="protein sequence ID" value="CAG6765863.1"/>
    <property type="molecule type" value="Transcribed_RNA"/>
</dbReference>
<dbReference type="AlphaFoldDB" id="A0A8D9AG89"/>
<dbReference type="InterPro" id="IPR036773">
    <property type="entry name" value="TB_dom_sf"/>
</dbReference>
<feature type="domain" description="EGF-like" evidence="10">
    <location>
        <begin position="384"/>
        <end position="425"/>
    </location>
</feature>
<keyword evidence="7 9" id="KW-1015">Disulfide bond</keyword>
<dbReference type="Pfam" id="PF12662">
    <property type="entry name" value="cEGF"/>
    <property type="match status" value="3"/>
</dbReference>
<evidence type="ECO:0000256" key="1">
    <source>
        <dbReference type="ARBA" id="ARBA00004498"/>
    </source>
</evidence>
<dbReference type="InterPro" id="IPR000152">
    <property type="entry name" value="EGF-type_Asp/Asn_hydroxyl_site"/>
</dbReference>
<dbReference type="EMBL" id="HBUF01569372">
    <property type="protein sequence ID" value="CAG6765857.1"/>
    <property type="molecule type" value="Transcribed_RNA"/>
</dbReference>
<organism evidence="12">
    <name type="scientific">Cacopsylla melanoneura</name>
    <dbReference type="NCBI Taxonomy" id="428564"/>
    <lineage>
        <taxon>Eukaryota</taxon>
        <taxon>Metazoa</taxon>
        <taxon>Ecdysozoa</taxon>
        <taxon>Arthropoda</taxon>
        <taxon>Hexapoda</taxon>
        <taxon>Insecta</taxon>
        <taxon>Pterygota</taxon>
        <taxon>Neoptera</taxon>
        <taxon>Paraneoptera</taxon>
        <taxon>Hemiptera</taxon>
        <taxon>Sternorrhyncha</taxon>
        <taxon>Psylloidea</taxon>
        <taxon>Psyllidae</taxon>
        <taxon>Psyllinae</taxon>
        <taxon>Cacopsylla</taxon>
    </lineage>
</organism>
<dbReference type="Gene3D" id="2.10.25.10">
    <property type="entry name" value="Laminin"/>
    <property type="match status" value="6"/>
</dbReference>
<evidence type="ECO:0000256" key="3">
    <source>
        <dbReference type="ARBA" id="ARBA00022530"/>
    </source>
</evidence>
<keyword evidence="2" id="KW-0964">Secreted</keyword>
<dbReference type="SMART" id="SM00179">
    <property type="entry name" value="EGF_CA"/>
    <property type="match status" value="6"/>
</dbReference>
<dbReference type="PANTHER" id="PTHR24040:SF16">
    <property type="entry name" value="FIBRILLIN-2-LIKE PROTEIN"/>
    <property type="match status" value="1"/>
</dbReference>
<keyword evidence="8" id="KW-0325">Glycoprotein</keyword>
<dbReference type="PROSITE" id="PS01186">
    <property type="entry name" value="EGF_2"/>
    <property type="match status" value="3"/>
</dbReference>
<keyword evidence="5" id="KW-0732">Signal</keyword>
<evidence type="ECO:0000256" key="4">
    <source>
        <dbReference type="ARBA" id="ARBA00022536"/>
    </source>
</evidence>
<dbReference type="Pfam" id="PF00008">
    <property type="entry name" value="EGF"/>
    <property type="match status" value="1"/>
</dbReference>
<comment type="caution">
    <text evidence="9">Lacks conserved residue(s) required for the propagation of feature annotation.</text>
</comment>
<dbReference type="InterPro" id="IPR009030">
    <property type="entry name" value="Growth_fac_rcpt_cys_sf"/>
</dbReference>
<dbReference type="SUPFAM" id="SSF57184">
    <property type="entry name" value="Growth factor receptor domain"/>
    <property type="match status" value="2"/>
</dbReference>
<evidence type="ECO:0000256" key="8">
    <source>
        <dbReference type="ARBA" id="ARBA00023180"/>
    </source>
</evidence>
<dbReference type="PROSITE" id="PS00010">
    <property type="entry name" value="ASX_HYDROXYL"/>
    <property type="match status" value="6"/>
</dbReference>
<dbReference type="SMART" id="SM00181">
    <property type="entry name" value="EGF"/>
    <property type="match status" value="6"/>
</dbReference>
<sequence length="449" mass="47478">MCQGQLEGVVCTKQLCCATVGRAWGHPCEQCPTQLDCDEGHLKNIHSGQCVDIDECEAVPGLCRGGRCINTPGSFTCECSRGKARNPETNACEDRNECREDPNVCSNGKCVNTDGGFYCICSTGFIPTQDRMSCIDARQGSCYTYLTSDNQCKNKLPIKLSRKDCCCGKNMGKAWGDECLQCPIMGEDDFKNLCMGKIYIPPKPSSSSSSSSASSLSQGGMIGGSGLNGIPGSSSINGQSTIGGHYIESSVVQVDECMLRPGLCGGGACIDTPDGYECQCYPGYVRKKNYPPGGGASYQTCEDINECNQGFCQGGTCVNAPGSFTCTCPPGFDVSSDGKLCIDHDECSQNGMCANGMCINMDGSFKCQCKPGFVLSPTGHACTDVDECYENPLICLNGRCDNTIGSYRCACQPGYSPSPDGGFCVDLDECAAGSDRFTGARQCSNLACA</sequence>
<dbReference type="PROSITE" id="PS01187">
    <property type="entry name" value="EGF_CA"/>
    <property type="match status" value="2"/>
</dbReference>
<protein>
    <submittedName>
        <fullName evidence="12">Fibrillin-2</fullName>
    </submittedName>
</protein>
<evidence type="ECO:0000256" key="6">
    <source>
        <dbReference type="ARBA" id="ARBA00022737"/>
    </source>
</evidence>
<dbReference type="EMBL" id="HBUF01569378">
    <property type="protein sequence ID" value="CAG6765874.1"/>
    <property type="molecule type" value="Transcribed_RNA"/>
</dbReference>
<keyword evidence="4 9" id="KW-0245">EGF-like domain</keyword>
<evidence type="ECO:0000259" key="11">
    <source>
        <dbReference type="PROSITE" id="PS51364"/>
    </source>
</evidence>
<dbReference type="FunFam" id="2.10.25.10:FF:000002">
    <property type="entry name" value="Latent-transforming growth factor beta-binding protein 3"/>
    <property type="match status" value="1"/>
</dbReference>
<accession>A0A8D9AG89</accession>
<dbReference type="EMBL" id="HBUF01569373">
    <property type="protein sequence ID" value="CAG6765860.1"/>
    <property type="molecule type" value="Transcribed_RNA"/>
</dbReference>
<dbReference type="PROSITE" id="PS51364">
    <property type="entry name" value="TB"/>
    <property type="match status" value="2"/>
</dbReference>
<reference evidence="12" key="1">
    <citation type="submission" date="2021-05" db="EMBL/GenBank/DDBJ databases">
        <authorList>
            <person name="Alioto T."/>
            <person name="Alioto T."/>
            <person name="Gomez Garrido J."/>
        </authorList>
    </citation>
    <scope>NUCLEOTIDE SEQUENCE</scope>
</reference>
<feature type="domain" description="EGF-like" evidence="10">
    <location>
        <begin position="343"/>
        <end position="383"/>
    </location>
</feature>
<evidence type="ECO:0000256" key="5">
    <source>
        <dbReference type="ARBA" id="ARBA00022729"/>
    </source>
</evidence>
<dbReference type="InterPro" id="IPR017878">
    <property type="entry name" value="TB_dom"/>
</dbReference>
<dbReference type="InterPro" id="IPR026823">
    <property type="entry name" value="cEGF"/>
</dbReference>
<dbReference type="Pfam" id="PF07645">
    <property type="entry name" value="EGF_CA"/>
    <property type="match status" value="2"/>
</dbReference>
<dbReference type="SUPFAM" id="SSF57581">
    <property type="entry name" value="TB module/8-cys domain"/>
    <property type="match status" value="2"/>
</dbReference>
<evidence type="ECO:0000256" key="7">
    <source>
        <dbReference type="ARBA" id="ARBA00023157"/>
    </source>
</evidence>
<dbReference type="CDD" id="cd00054">
    <property type="entry name" value="EGF_CA"/>
    <property type="match status" value="5"/>
</dbReference>
<dbReference type="InterPro" id="IPR000742">
    <property type="entry name" value="EGF"/>
</dbReference>
<feature type="domain" description="EGF-like" evidence="10">
    <location>
        <begin position="303"/>
        <end position="342"/>
    </location>
</feature>
<dbReference type="Pfam" id="PF00683">
    <property type="entry name" value="TB"/>
    <property type="match status" value="2"/>
</dbReference>
<name>A0A8D9AG89_9HEMI</name>
<evidence type="ECO:0000313" key="12">
    <source>
        <dbReference type="EMBL" id="CAG6765863.1"/>
    </source>
</evidence>
<dbReference type="FunFam" id="2.10.25.10:FF:000003">
    <property type="entry name" value="fibrillin-1 isoform X1"/>
    <property type="match status" value="2"/>
</dbReference>
<dbReference type="EMBL" id="HBUF01569376">
    <property type="protein sequence ID" value="CAG6765868.1"/>
    <property type="molecule type" value="Transcribed_RNA"/>
</dbReference>
<dbReference type="SUPFAM" id="SSF57196">
    <property type="entry name" value="EGF/Laminin"/>
    <property type="match status" value="1"/>
</dbReference>
<dbReference type="PROSITE" id="PS50026">
    <property type="entry name" value="EGF_3"/>
    <property type="match status" value="5"/>
</dbReference>
<evidence type="ECO:0000256" key="2">
    <source>
        <dbReference type="ARBA" id="ARBA00022525"/>
    </source>
</evidence>
<proteinExistence type="predicted"/>
<evidence type="ECO:0000259" key="10">
    <source>
        <dbReference type="PROSITE" id="PS50026"/>
    </source>
</evidence>
<dbReference type="InterPro" id="IPR018097">
    <property type="entry name" value="EGF_Ca-bd_CS"/>
</dbReference>
<feature type="domain" description="EGF-like" evidence="10">
    <location>
        <begin position="94"/>
        <end position="131"/>
    </location>
</feature>
<dbReference type="GO" id="GO:0005509">
    <property type="term" value="F:calcium ion binding"/>
    <property type="evidence" value="ECO:0007669"/>
    <property type="project" value="InterPro"/>
</dbReference>
<feature type="disulfide bond" evidence="9">
    <location>
        <begin position="307"/>
        <end position="317"/>
    </location>
</feature>
<dbReference type="Gene3D" id="3.90.290.10">
    <property type="entry name" value="TGF-beta binding (TB) domain"/>
    <property type="match status" value="2"/>
</dbReference>
<feature type="domain" description="TB" evidence="11">
    <location>
        <begin position="1"/>
        <end position="34"/>
    </location>
</feature>
<keyword evidence="3" id="KW-0272">Extracellular matrix</keyword>
<feature type="domain" description="EGF-like" evidence="10">
    <location>
        <begin position="52"/>
        <end position="93"/>
    </location>
</feature>
<dbReference type="EMBL" id="HBUF01569377">
    <property type="protein sequence ID" value="CAG6765871.1"/>
    <property type="molecule type" value="Transcribed_RNA"/>
</dbReference>
<dbReference type="FunFam" id="2.10.25.10:FF:000096">
    <property type="entry name" value="Putative fibrillin 2"/>
    <property type="match status" value="2"/>
</dbReference>
<dbReference type="InterPro" id="IPR051145">
    <property type="entry name" value="GAS-SHBG-PROS"/>
</dbReference>
<keyword evidence="6" id="KW-0677">Repeat</keyword>
<dbReference type="InterPro" id="IPR049883">
    <property type="entry name" value="NOTCH1_EGF-like"/>
</dbReference>
<evidence type="ECO:0000256" key="9">
    <source>
        <dbReference type="PROSITE-ProRule" id="PRU00076"/>
    </source>
</evidence>